<proteinExistence type="predicted"/>
<dbReference type="RefSeq" id="WP_049694292.1">
    <property type="nucleotide sequence ID" value="NZ_CP016540.2"/>
</dbReference>
<dbReference type="KEGG" id="pll:I858_002595"/>
<dbReference type="InterPro" id="IPR014957">
    <property type="entry name" value="IDEAL_dom"/>
</dbReference>
<dbReference type="Proteomes" id="UP000053354">
    <property type="component" value="Chromosome"/>
</dbReference>
<dbReference type="EMBL" id="CP016540">
    <property type="protein sequence ID" value="ANU25942.1"/>
    <property type="molecule type" value="Genomic_DNA"/>
</dbReference>
<organism evidence="2 3">
    <name type="scientific">Planococcus versutus</name>
    <dbReference type="NCBI Taxonomy" id="1302659"/>
    <lineage>
        <taxon>Bacteria</taxon>
        <taxon>Bacillati</taxon>
        <taxon>Bacillota</taxon>
        <taxon>Bacilli</taxon>
        <taxon>Bacillales</taxon>
        <taxon>Caryophanaceae</taxon>
        <taxon>Planococcus</taxon>
    </lineage>
</organism>
<dbReference type="AlphaFoldDB" id="A0A1B1RYC8"/>
<dbReference type="SMART" id="SM00914">
    <property type="entry name" value="IDEAL"/>
    <property type="match status" value="1"/>
</dbReference>
<keyword evidence="3" id="KW-1185">Reference proteome</keyword>
<evidence type="ECO:0000313" key="2">
    <source>
        <dbReference type="EMBL" id="ANU25942.1"/>
    </source>
</evidence>
<protein>
    <submittedName>
        <fullName evidence="2">IDEAL domain protein</fullName>
    </submittedName>
</protein>
<dbReference type="InterPro" id="IPR027393">
    <property type="entry name" value="Virus_scaffolding_prot_C"/>
</dbReference>
<name>A0A1B1RYC8_9BACL</name>
<feature type="domain" description="IDEAL" evidence="1">
    <location>
        <begin position="35"/>
        <end position="71"/>
    </location>
</feature>
<sequence length="80" mass="9482">MENYYSYADFMKAMAQTKKITEAEKMLNDIYLDLFLKHVHRSQQQEQLMALIDKALDSHDQKAFTVYAAQLQSLNYEEIE</sequence>
<evidence type="ECO:0000313" key="3">
    <source>
        <dbReference type="Proteomes" id="UP000053354"/>
    </source>
</evidence>
<dbReference type="STRING" id="1302659.I858_002595"/>
<dbReference type="Pfam" id="PF08858">
    <property type="entry name" value="IDEAL"/>
    <property type="match status" value="1"/>
</dbReference>
<dbReference type="Gene3D" id="4.10.810.10">
    <property type="entry name" value="Virus Scaffolding Protein, Chain A"/>
    <property type="match status" value="1"/>
</dbReference>
<gene>
    <name evidence="2" type="ORF">I858_002595</name>
</gene>
<dbReference type="OrthoDB" id="2660250at2"/>
<accession>A0A1B1RYC8</accession>
<evidence type="ECO:0000259" key="1">
    <source>
        <dbReference type="SMART" id="SM00914"/>
    </source>
</evidence>
<reference evidence="2" key="1">
    <citation type="submission" date="2016-10" db="EMBL/GenBank/DDBJ databases">
        <authorList>
            <person name="See-Too W.S."/>
        </authorList>
    </citation>
    <scope>NUCLEOTIDE SEQUENCE</scope>
    <source>
        <strain evidence="2">L10.15</strain>
    </source>
</reference>